<organism evidence="1 2">
    <name type="scientific">Rhizoctonia solani</name>
    <dbReference type="NCBI Taxonomy" id="456999"/>
    <lineage>
        <taxon>Eukaryota</taxon>
        <taxon>Fungi</taxon>
        <taxon>Dikarya</taxon>
        <taxon>Basidiomycota</taxon>
        <taxon>Agaricomycotina</taxon>
        <taxon>Agaricomycetes</taxon>
        <taxon>Cantharellales</taxon>
        <taxon>Ceratobasidiaceae</taxon>
        <taxon>Rhizoctonia</taxon>
    </lineage>
</organism>
<comment type="caution">
    <text evidence="1">The sequence shown here is derived from an EMBL/GenBank/DDBJ whole genome shotgun (WGS) entry which is preliminary data.</text>
</comment>
<dbReference type="PANTHER" id="PTHR14187">
    <property type="entry name" value="ALPHA KINASE/ELONGATION FACTOR 2 KINASE"/>
    <property type="match status" value="1"/>
</dbReference>
<proteinExistence type="predicted"/>
<name>A0A8H3AJK3_9AGAM</name>
<dbReference type="Gene3D" id="3.30.420.40">
    <property type="match status" value="1"/>
</dbReference>
<dbReference type="Proteomes" id="UP000663850">
    <property type="component" value="Unassembled WGS sequence"/>
</dbReference>
<dbReference type="PANTHER" id="PTHR14187:SF5">
    <property type="entry name" value="HEAT SHOCK 70 KDA PROTEIN 12A"/>
    <property type="match status" value="1"/>
</dbReference>
<accession>A0A8H3AJK3</accession>
<gene>
    <name evidence="1" type="ORF">RDB_LOCUS13534</name>
</gene>
<evidence type="ECO:0000313" key="1">
    <source>
        <dbReference type="EMBL" id="CAE6424651.1"/>
    </source>
</evidence>
<dbReference type="EMBL" id="CAJMWZ010000729">
    <property type="protein sequence ID" value="CAE6424651.1"/>
    <property type="molecule type" value="Genomic_DNA"/>
</dbReference>
<dbReference type="AlphaFoldDB" id="A0A8H3AJK3"/>
<protein>
    <submittedName>
        <fullName evidence="1">Uncharacterized protein</fullName>
    </submittedName>
</protein>
<reference evidence="1" key="1">
    <citation type="submission" date="2021-01" db="EMBL/GenBank/DDBJ databases">
        <authorList>
            <person name="Kaushik A."/>
        </authorList>
    </citation>
    <scope>NUCLEOTIDE SEQUENCE</scope>
    <source>
        <strain evidence="1">Type strain: AG8-Rh-89/</strain>
    </source>
</reference>
<sequence length="348" mass="39051">MVTRGGPGSANSQRLDEIWEEDNKIVVGIDIGTTQSGVALTYLEKGERQEIHRIAKWPGQGEQDQRSKVPTVIWYNLETKKAELFGAEAMSRDGREVAEDKGWFLAKYFKLHLQPEDLRKADMKLEREYLKLIFHGLPDVFDRNRQALPPEITLAQIYSDFLGYDVLSPKWLPLNSVKHILLVGGYGDSPYLHNQFETHFESNSCEVVLANDFTSKAVADGSVIWNTLCSVVSRTPRRSFGLICARAGLPWMPEAEGRNAYIGPHGIPVIPGNLLPKFKKVCTITAQLLDLEGALKKETGLLGDYWDLTVDMCICFGTTELQAYLEWEQNGVKRRGPATIVSGRPVDL</sequence>
<evidence type="ECO:0000313" key="2">
    <source>
        <dbReference type="Proteomes" id="UP000663850"/>
    </source>
</evidence>